<dbReference type="Proteomes" id="UP001161017">
    <property type="component" value="Unassembled WGS sequence"/>
</dbReference>
<evidence type="ECO:0000313" key="3">
    <source>
        <dbReference type="Proteomes" id="UP001161017"/>
    </source>
</evidence>
<comment type="caution">
    <text evidence="2">The sequence shown here is derived from an EMBL/GenBank/DDBJ whole genome shotgun (WGS) entry which is preliminary data.</text>
</comment>
<keyword evidence="1" id="KW-1133">Transmembrane helix</keyword>
<evidence type="ECO:0000256" key="1">
    <source>
        <dbReference type="SAM" id="Phobius"/>
    </source>
</evidence>
<proteinExistence type="predicted"/>
<name>A0AA43QM06_9LECA</name>
<keyword evidence="3" id="KW-1185">Reference proteome</keyword>
<dbReference type="Pfam" id="PF14518">
    <property type="entry name" value="Haem_oxygenas_2"/>
    <property type="match status" value="1"/>
</dbReference>
<accession>A0AA43QM06</accession>
<evidence type="ECO:0000313" key="2">
    <source>
        <dbReference type="EMBL" id="MDI1488064.1"/>
    </source>
</evidence>
<gene>
    <name evidence="2" type="ORF">OHK93_007338</name>
</gene>
<protein>
    <submittedName>
        <fullName evidence="2">Uncharacterized protein</fullName>
    </submittedName>
</protein>
<dbReference type="AlphaFoldDB" id="A0AA43QM06"/>
<sequence>MSRWLESDHGNIASSPVFQCLFIVILIALLVKAYGENVRRSWTSWSVEKVEIKERLNEQLAAAIGEKNASKIVATLPGRQSDESGDLNLYKDLYFKLHNLERYPEILPQARDRLISLFAETIAESSNSLEPGILSVEGYSPDALETFLQIENDKIVRRWEQYVLKRRAGSPLELFEDKAEAEWWLRQIAPVKYVDGAWLGYINKVTTPFALRRVTKDAFQVLSEELGDGKVHMNHVYVYRELMRGIGAGLPEAHDPSFIHPDLHLDKVCVWKAAVAQLLISLFPHDFLPEILGFNMHFEGLTMDTMRAAKEVEDVGLDPYYFVLHISIDNADSGHTAIAMNAVMKYMELIRQTEGEASARKAWRRVQTGFLLSNNLSGIPKSPSRRPPATDSFPRNAREAEIIKIFKAKAPVAHKIHCGSRIRFGGRKLDDWLEPQAFSNKGWQMDFLDHLSNLRPWVRKGDSSNSKLVTELLWGGKMFGSFTQSEVEVVQRWINALGDPDPGLYWSFIGADSTSSKPVPGKQDLRIDSPVLSLGNSLPWSDSSYTRPHTAAGASFESPDMSILLPIWFTNPCLLESFISIPSKTTTPIASSIVRHLRAQCGFDDEGSGVAGMDEARREDSVGLVELGSEIMCEVGLEEPASLKTVLDAFPSAFALKMLELSERPMAHFGLLLGLAWSFVSLHDALTSSNLLSAKSQAILMQIVRRERDSMKVCYKELKNEAAQLENFFQGYRLGRAEIGRCFGRNLDEQELISPNELP</sequence>
<reference evidence="2" key="1">
    <citation type="journal article" date="2023" name="Genome Biol. Evol.">
        <title>First Whole Genome Sequence and Flow Cytometry Genome Size Data for the Lichen-Forming Fungus Ramalina farinacea (Ascomycota).</title>
        <authorList>
            <person name="Llewellyn T."/>
            <person name="Mian S."/>
            <person name="Hill R."/>
            <person name="Leitch I.J."/>
            <person name="Gaya E."/>
        </authorList>
    </citation>
    <scope>NUCLEOTIDE SEQUENCE</scope>
    <source>
        <strain evidence="2">LIQ254RAFAR</strain>
    </source>
</reference>
<keyword evidence="1" id="KW-0472">Membrane</keyword>
<organism evidence="2 3">
    <name type="scientific">Ramalina farinacea</name>
    <dbReference type="NCBI Taxonomy" id="258253"/>
    <lineage>
        <taxon>Eukaryota</taxon>
        <taxon>Fungi</taxon>
        <taxon>Dikarya</taxon>
        <taxon>Ascomycota</taxon>
        <taxon>Pezizomycotina</taxon>
        <taxon>Lecanoromycetes</taxon>
        <taxon>OSLEUM clade</taxon>
        <taxon>Lecanoromycetidae</taxon>
        <taxon>Lecanorales</taxon>
        <taxon>Lecanorineae</taxon>
        <taxon>Ramalinaceae</taxon>
        <taxon>Ramalina</taxon>
    </lineage>
</organism>
<feature type="transmembrane region" description="Helical" evidence="1">
    <location>
        <begin position="12"/>
        <end position="31"/>
    </location>
</feature>
<dbReference type="EMBL" id="JAPUFD010000006">
    <property type="protein sequence ID" value="MDI1488064.1"/>
    <property type="molecule type" value="Genomic_DNA"/>
</dbReference>
<keyword evidence="1" id="KW-0812">Transmembrane</keyword>
<dbReference type="SMART" id="SM01236">
    <property type="entry name" value="Haem_oxygenase_2"/>
    <property type="match status" value="1"/>
</dbReference>